<organism evidence="2">
    <name type="scientific">Guillardia theta (strain CCMP2712)</name>
    <name type="common">Cryptophyte</name>
    <dbReference type="NCBI Taxonomy" id="905079"/>
    <lineage>
        <taxon>Eukaryota</taxon>
        <taxon>Cryptophyceae</taxon>
        <taxon>Pyrenomonadales</taxon>
        <taxon>Geminigeraceae</taxon>
        <taxon>Guillardia</taxon>
    </lineage>
</organism>
<feature type="compositionally biased region" description="Basic residues" evidence="1">
    <location>
        <begin position="18"/>
        <end position="33"/>
    </location>
</feature>
<accession>L1J364</accession>
<evidence type="ECO:0000313" key="4">
    <source>
        <dbReference type="Proteomes" id="UP000011087"/>
    </source>
</evidence>
<evidence type="ECO:0000313" key="2">
    <source>
        <dbReference type="EMBL" id="EKX42535.1"/>
    </source>
</evidence>
<dbReference type="EnsemblProtists" id="EKX42535">
    <property type="protein sequence ID" value="EKX42535"/>
    <property type="gene ID" value="GUITHDRAFT_111508"/>
</dbReference>
<name>L1J364_GUITC</name>
<feature type="region of interest" description="Disordered" evidence="1">
    <location>
        <begin position="262"/>
        <end position="287"/>
    </location>
</feature>
<feature type="region of interest" description="Disordered" evidence="1">
    <location>
        <begin position="1"/>
        <end position="38"/>
    </location>
</feature>
<reference evidence="2 4" key="1">
    <citation type="journal article" date="2012" name="Nature">
        <title>Algal genomes reveal evolutionary mosaicism and the fate of nucleomorphs.</title>
        <authorList>
            <consortium name="DOE Joint Genome Institute"/>
            <person name="Curtis B.A."/>
            <person name="Tanifuji G."/>
            <person name="Burki F."/>
            <person name="Gruber A."/>
            <person name="Irimia M."/>
            <person name="Maruyama S."/>
            <person name="Arias M.C."/>
            <person name="Ball S.G."/>
            <person name="Gile G.H."/>
            <person name="Hirakawa Y."/>
            <person name="Hopkins J.F."/>
            <person name="Kuo A."/>
            <person name="Rensing S.A."/>
            <person name="Schmutz J."/>
            <person name="Symeonidi A."/>
            <person name="Elias M."/>
            <person name="Eveleigh R.J."/>
            <person name="Herman E.K."/>
            <person name="Klute M.J."/>
            <person name="Nakayama T."/>
            <person name="Obornik M."/>
            <person name="Reyes-Prieto A."/>
            <person name="Armbrust E.V."/>
            <person name="Aves S.J."/>
            <person name="Beiko R.G."/>
            <person name="Coutinho P."/>
            <person name="Dacks J.B."/>
            <person name="Durnford D.G."/>
            <person name="Fast N.M."/>
            <person name="Green B.R."/>
            <person name="Grisdale C.J."/>
            <person name="Hempel F."/>
            <person name="Henrissat B."/>
            <person name="Hoppner M.P."/>
            <person name="Ishida K."/>
            <person name="Kim E."/>
            <person name="Koreny L."/>
            <person name="Kroth P.G."/>
            <person name="Liu Y."/>
            <person name="Malik S.B."/>
            <person name="Maier U.G."/>
            <person name="McRose D."/>
            <person name="Mock T."/>
            <person name="Neilson J.A."/>
            <person name="Onodera N.T."/>
            <person name="Poole A.M."/>
            <person name="Pritham E.J."/>
            <person name="Richards T.A."/>
            <person name="Rocap G."/>
            <person name="Roy S.W."/>
            <person name="Sarai C."/>
            <person name="Schaack S."/>
            <person name="Shirato S."/>
            <person name="Slamovits C.H."/>
            <person name="Spencer D.F."/>
            <person name="Suzuki S."/>
            <person name="Worden A.Z."/>
            <person name="Zauner S."/>
            <person name="Barry K."/>
            <person name="Bell C."/>
            <person name="Bharti A.K."/>
            <person name="Crow J.A."/>
            <person name="Grimwood J."/>
            <person name="Kramer R."/>
            <person name="Lindquist E."/>
            <person name="Lucas S."/>
            <person name="Salamov A."/>
            <person name="McFadden G.I."/>
            <person name="Lane C.E."/>
            <person name="Keeling P.J."/>
            <person name="Gray M.W."/>
            <person name="Grigoriev I.V."/>
            <person name="Archibald J.M."/>
        </authorList>
    </citation>
    <scope>NUCLEOTIDE SEQUENCE</scope>
    <source>
        <strain evidence="2 4">CCMP2712</strain>
    </source>
</reference>
<dbReference type="RefSeq" id="XP_005829515.1">
    <property type="nucleotide sequence ID" value="XM_005829458.1"/>
</dbReference>
<reference evidence="3" key="3">
    <citation type="submission" date="2016-03" db="UniProtKB">
        <authorList>
            <consortium name="EnsemblProtists"/>
        </authorList>
    </citation>
    <scope>IDENTIFICATION</scope>
</reference>
<keyword evidence="4" id="KW-1185">Reference proteome</keyword>
<sequence>MILVMTGEASKASSSGAKRSHRSAPGRTKKPFRRWATVSRSNVSEKALSVGGPPVDDRLKNLESELRAIQAKKKLALSQITAMRRELSSQDASQSVIELQSVHEPSAGHIGDVEELYSFLHEKALSFADSGRNQEGDQSLHITDLSSVKGEQSTDLSRATATAFSEEDAQSWLQPVLTAKSYLSLIKSLGFHYHIEKGAALFAFSMWARSNATEGEDVKSEWRLTFLQFCECIKDMLEASEISSIGSVQAHALKAMIKRMKGRLSGNSSTRPQQERRSRGKSQTKTSHYAFLSQHDSAFKGSLTTSKLVKHESTVEWELWKLMKQSGLLDTDMEGASGRRRNPSDQLARIIPTVSSAPVFSKKRISVMFAEDAETADSSDTSRKSSPKANPNGREEDETSFRPNPEYWRLRQEFAYRKTAIDLDAH</sequence>
<dbReference type="KEGG" id="gtt:GUITHDRAFT_111508"/>
<dbReference type="Proteomes" id="UP000011087">
    <property type="component" value="Unassembled WGS sequence"/>
</dbReference>
<dbReference type="GeneID" id="17299139"/>
<evidence type="ECO:0000313" key="3">
    <source>
        <dbReference type="EnsemblProtists" id="EKX42535"/>
    </source>
</evidence>
<protein>
    <submittedName>
        <fullName evidence="2 3">Uncharacterized protein</fullName>
    </submittedName>
</protein>
<feature type="region of interest" description="Disordered" evidence="1">
    <location>
        <begin position="372"/>
        <end position="405"/>
    </location>
</feature>
<dbReference type="PaxDb" id="55529-EKX42535"/>
<dbReference type="AlphaFoldDB" id="L1J364"/>
<evidence type="ECO:0000256" key="1">
    <source>
        <dbReference type="SAM" id="MobiDB-lite"/>
    </source>
</evidence>
<dbReference type="EMBL" id="JH993016">
    <property type="protein sequence ID" value="EKX42535.1"/>
    <property type="molecule type" value="Genomic_DNA"/>
</dbReference>
<reference evidence="4" key="2">
    <citation type="submission" date="2012-11" db="EMBL/GenBank/DDBJ databases">
        <authorList>
            <person name="Kuo A."/>
            <person name="Curtis B.A."/>
            <person name="Tanifuji G."/>
            <person name="Burki F."/>
            <person name="Gruber A."/>
            <person name="Irimia M."/>
            <person name="Maruyama S."/>
            <person name="Arias M.C."/>
            <person name="Ball S.G."/>
            <person name="Gile G.H."/>
            <person name="Hirakawa Y."/>
            <person name="Hopkins J.F."/>
            <person name="Rensing S.A."/>
            <person name="Schmutz J."/>
            <person name="Symeonidi A."/>
            <person name="Elias M."/>
            <person name="Eveleigh R.J."/>
            <person name="Herman E.K."/>
            <person name="Klute M.J."/>
            <person name="Nakayama T."/>
            <person name="Obornik M."/>
            <person name="Reyes-Prieto A."/>
            <person name="Armbrust E.V."/>
            <person name="Aves S.J."/>
            <person name="Beiko R.G."/>
            <person name="Coutinho P."/>
            <person name="Dacks J.B."/>
            <person name="Durnford D.G."/>
            <person name="Fast N.M."/>
            <person name="Green B.R."/>
            <person name="Grisdale C."/>
            <person name="Hempe F."/>
            <person name="Henrissat B."/>
            <person name="Hoppner M.P."/>
            <person name="Ishida K.-I."/>
            <person name="Kim E."/>
            <person name="Koreny L."/>
            <person name="Kroth P.G."/>
            <person name="Liu Y."/>
            <person name="Malik S.-B."/>
            <person name="Maier U.G."/>
            <person name="McRose D."/>
            <person name="Mock T."/>
            <person name="Neilson J.A."/>
            <person name="Onodera N.T."/>
            <person name="Poole A.M."/>
            <person name="Pritham E.J."/>
            <person name="Richards T.A."/>
            <person name="Rocap G."/>
            <person name="Roy S.W."/>
            <person name="Sarai C."/>
            <person name="Schaack S."/>
            <person name="Shirato S."/>
            <person name="Slamovits C.H."/>
            <person name="Spencer D.F."/>
            <person name="Suzuki S."/>
            <person name="Worden A.Z."/>
            <person name="Zauner S."/>
            <person name="Barry K."/>
            <person name="Bell C."/>
            <person name="Bharti A.K."/>
            <person name="Crow J.A."/>
            <person name="Grimwood J."/>
            <person name="Kramer R."/>
            <person name="Lindquist E."/>
            <person name="Lucas S."/>
            <person name="Salamov A."/>
            <person name="McFadden G.I."/>
            <person name="Lane C.E."/>
            <person name="Keeling P.J."/>
            <person name="Gray M.W."/>
            <person name="Grigoriev I.V."/>
            <person name="Archibald J.M."/>
        </authorList>
    </citation>
    <scope>NUCLEOTIDE SEQUENCE</scope>
    <source>
        <strain evidence="4">CCMP2712</strain>
    </source>
</reference>
<proteinExistence type="predicted"/>
<dbReference type="HOGENOM" id="CLU_644729_0_0_1"/>
<gene>
    <name evidence="2" type="ORF">GUITHDRAFT_111508</name>
</gene>